<dbReference type="RefSeq" id="WP_183815365.1">
    <property type="nucleotide sequence ID" value="NZ_JACHOB010000001.1"/>
</dbReference>
<keyword evidence="8" id="KW-0830">Ubiquinone</keyword>
<sequence>MTEQAADAPLRDPLDDVRDRVLDEALAEAAFDGWTRRTLDRALGQADVRPQDRPFLFPEGVRDLLDYWAQREDARMLTGFGALAEAPRGVTAKIRWLVRTRIEGLAPDKEAARRAAATLALPPYIETGAKLTWRTADEMWRAAGDTATDFNHYTKRATLSAVYAATAARFFSDEGGAADDPYAATWAFLDARLVDVMRFEKAKARAAGLAPDPAAIAAMLGRLRYGRR</sequence>
<keyword evidence="3" id="KW-0831">Ubiquinone biosynthesis</keyword>
<evidence type="ECO:0000313" key="8">
    <source>
        <dbReference type="EMBL" id="MBB4657911.1"/>
    </source>
</evidence>
<dbReference type="PANTHER" id="PTHR21427">
    <property type="entry name" value="UBIQUINONE BIOSYNTHESIS PROTEIN COQ9, MITOCHONDRIAL"/>
    <property type="match status" value="1"/>
</dbReference>
<dbReference type="GO" id="GO:0008289">
    <property type="term" value="F:lipid binding"/>
    <property type="evidence" value="ECO:0007669"/>
    <property type="project" value="UniProtKB-KW"/>
</dbReference>
<evidence type="ECO:0000256" key="4">
    <source>
        <dbReference type="ARBA" id="ARBA00022946"/>
    </source>
</evidence>
<comment type="caution">
    <text evidence="8">The sequence shown here is derived from an EMBL/GenBank/DDBJ whole genome shotgun (WGS) entry which is preliminary data.</text>
</comment>
<evidence type="ECO:0000256" key="6">
    <source>
        <dbReference type="ARBA" id="ARBA00058104"/>
    </source>
</evidence>
<protein>
    <submittedName>
        <fullName evidence="8">Ubiquinone biosynthesis protein COQ9</fullName>
    </submittedName>
</protein>
<dbReference type="PANTHER" id="PTHR21427:SF19">
    <property type="entry name" value="UBIQUINONE BIOSYNTHESIS PROTEIN COQ9, MITOCHONDRIAL"/>
    <property type="match status" value="1"/>
</dbReference>
<accession>A0A840I0W2</accession>
<reference evidence="8 9" key="1">
    <citation type="submission" date="2020-08" db="EMBL/GenBank/DDBJ databases">
        <title>Genomic Encyclopedia of Type Strains, Phase IV (KMG-IV): sequencing the most valuable type-strain genomes for metagenomic binning, comparative biology and taxonomic classification.</title>
        <authorList>
            <person name="Goeker M."/>
        </authorList>
    </citation>
    <scope>NUCLEOTIDE SEQUENCE [LARGE SCALE GENOMIC DNA]</scope>
    <source>
        <strain evidence="8 9">DSM 102850</strain>
    </source>
</reference>
<evidence type="ECO:0000256" key="2">
    <source>
        <dbReference type="ARBA" id="ARBA00010766"/>
    </source>
</evidence>
<dbReference type="EMBL" id="JACHOB010000001">
    <property type="protein sequence ID" value="MBB4657911.1"/>
    <property type="molecule type" value="Genomic_DNA"/>
</dbReference>
<feature type="domain" description="COQ9 C-terminal" evidence="7">
    <location>
        <begin position="126"/>
        <end position="200"/>
    </location>
</feature>
<comment type="similarity">
    <text evidence="2">Belongs to the COQ9 family.</text>
</comment>
<keyword evidence="4" id="KW-0809">Transit peptide</keyword>
<organism evidence="8 9">
    <name type="scientific">Parvularcula dongshanensis</name>
    <dbReference type="NCBI Taxonomy" id="1173995"/>
    <lineage>
        <taxon>Bacteria</taxon>
        <taxon>Pseudomonadati</taxon>
        <taxon>Pseudomonadota</taxon>
        <taxon>Alphaproteobacteria</taxon>
        <taxon>Parvularculales</taxon>
        <taxon>Parvularculaceae</taxon>
        <taxon>Parvularcula</taxon>
    </lineage>
</organism>
<keyword evidence="5" id="KW-0446">Lipid-binding</keyword>
<evidence type="ECO:0000256" key="5">
    <source>
        <dbReference type="ARBA" id="ARBA00023121"/>
    </source>
</evidence>
<evidence type="ECO:0000313" key="9">
    <source>
        <dbReference type="Proteomes" id="UP000563524"/>
    </source>
</evidence>
<evidence type="ECO:0000259" key="7">
    <source>
        <dbReference type="Pfam" id="PF08511"/>
    </source>
</evidence>
<comment type="function">
    <text evidence="6">Membrane-associated protein that warps the membrane surface to access and bind aromatic isoprenes with high specificity, including ubiquinone (CoQ) isoprene intermediates and presents them directly to COQ7, therefore facilitating the COQ7-mediated hydroxylase step. Participates in the biosynthesis of coenzyme Q, also named ubiquinone, an essential lipid-soluble electron transporter for aerobic cellular respiration.</text>
</comment>
<keyword evidence="9" id="KW-1185">Reference proteome</keyword>
<dbReference type="GO" id="GO:0006744">
    <property type="term" value="P:ubiquinone biosynthetic process"/>
    <property type="evidence" value="ECO:0007669"/>
    <property type="project" value="UniProtKB-KW"/>
</dbReference>
<proteinExistence type="inferred from homology"/>
<gene>
    <name evidence="8" type="ORF">GGQ59_000411</name>
</gene>
<dbReference type="Proteomes" id="UP000563524">
    <property type="component" value="Unassembled WGS sequence"/>
</dbReference>
<dbReference type="InterPro" id="IPR012762">
    <property type="entry name" value="Ubiq_biosynth_COQ9"/>
</dbReference>
<dbReference type="AlphaFoldDB" id="A0A840I0W2"/>
<dbReference type="NCBIfam" id="TIGR02396">
    <property type="entry name" value="diverge_rpsU"/>
    <property type="match status" value="1"/>
</dbReference>
<comment type="pathway">
    <text evidence="1">Cofactor biosynthesis; ubiquinone biosynthesis.</text>
</comment>
<evidence type="ECO:0000256" key="1">
    <source>
        <dbReference type="ARBA" id="ARBA00004749"/>
    </source>
</evidence>
<dbReference type="Pfam" id="PF08511">
    <property type="entry name" value="COQ9"/>
    <property type="match status" value="1"/>
</dbReference>
<name>A0A840I0W2_9PROT</name>
<dbReference type="InterPro" id="IPR013718">
    <property type="entry name" value="COQ9_C"/>
</dbReference>
<evidence type="ECO:0000256" key="3">
    <source>
        <dbReference type="ARBA" id="ARBA00022688"/>
    </source>
</evidence>
<dbReference type="Gene3D" id="1.10.357.10">
    <property type="entry name" value="Tetracycline Repressor, domain 2"/>
    <property type="match status" value="1"/>
</dbReference>